<evidence type="ECO:0000259" key="1">
    <source>
        <dbReference type="Pfam" id="PF26527"/>
    </source>
</evidence>
<accession>A0A177ILN9</accession>
<evidence type="ECO:0000313" key="3">
    <source>
        <dbReference type="Proteomes" id="UP000076947"/>
    </source>
</evidence>
<proteinExistence type="predicted"/>
<dbReference type="EMBL" id="LSTQ01000011">
    <property type="protein sequence ID" value="OAH29789.1"/>
    <property type="molecule type" value="Genomic_DNA"/>
</dbReference>
<evidence type="ECO:0000313" key="2">
    <source>
        <dbReference type="EMBL" id="OAH29789.1"/>
    </source>
</evidence>
<dbReference type="Proteomes" id="UP000076947">
    <property type="component" value="Unassembled WGS sequence"/>
</dbReference>
<name>A0A177ILN9_9CORY</name>
<dbReference type="InterPro" id="IPR058489">
    <property type="entry name" value="DUF8176"/>
</dbReference>
<dbReference type="AlphaFoldDB" id="A0A177ILN9"/>
<feature type="domain" description="DUF8176" evidence="1">
    <location>
        <begin position="142"/>
        <end position="243"/>
    </location>
</feature>
<sequence>MAENWIDALDERDKQLEPEPELAIKAVPSGDDFNKENRRYAAAQPVEDPGKSFQLSRPGVVASAAIVGVLGIGIASVVTLSSSFNDDEQVVASEGTDNAKTVGVEAISGNTESEVAASENNQDSTDSQVAIGSDCSVETTPDVSSEDSPRSAVTAFEEAYFAQDSDAIKQHVAKDSSLYKQDWETVLKDAAPKGTTWCATMQPAQGNAVDVDLKMTPPDERASIYRQTVTAEQVDGQWVVAEVAAREG</sequence>
<organism evidence="2 3">
    <name type="scientific">Corynebacterium stationis</name>
    <dbReference type="NCBI Taxonomy" id="1705"/>
    <lineage>
        <taxon>Bacteria</taxon>
        <taxon>Bacillati</taxon>
        <taxon>Actinomycetota</taxon>
        <taxon>Actinomycetes</taxon>
        <taxon>Mycobacteriales</taxon>
        <taxon>Corynebacteriaceae</taxon>
        <taxon>Corynebacterium</taxon>
    </lineage>
</organism>
<comment type="caution">
    <text evidence="2">The sequence shown here is derived from an EMBL/GenBank/DDBJ whole genome shotgun (WGS) entry which is preliminary data.</text>
</comment>
<keyword evidence="3" id="KW-1185">Reference proteome</keyword>
<protein>
    <recommendedName>
        <fullName evidence="1">DUF8176 domain-containing protein</fullName>
    </recommendedName>
</protein>
<reference evidence="3" key="1">
    <citation type="submission" date="2016-02" db="EMBL/GenBank/DDBJ databases">
        <authorList>
            <person name="Kaur G."/>
            <person name="Nair G.R."/>
            <person name="Mayilraj S."/>
        </authorList>
    </citation>
    <scope>NUCLEOTIDE SEQUENCE [LARGE SCALE GENOMIC DNA]</scope>
    <source>
        <strain evidence="3">GA-15</strain>
    </source>
</reference>
<dbReference type="OrthoDB" id="4411966at2"/>
<gene>
    <name evidence="2" type="ORF">AYJ05_11555</name>
</gene>
<dbReference type="RefSeq" id="WP_066839343.1">
    <property type="nucleotide sequence ID" value="NZ_LSTQ01000011.1"/>
</dbReference>
<dbReference type="Pfam" id="PF26527">
    <property type="entry name" value="DUF8176"/>
    <property type="match status" value="1"/>
</dbReference>